<dbReference type="PROSITE" id="PS00893">
    <property type="entry name" value="NUDIX_BOX"/>
    <property type="match status" value="1"/>
</dbReference>
<evidence type="ECO:0000256" key="1">
    <source>
        <dbReference type="ARBA" id="ARBA00001946"/>
    </source>
</evidence>
<dbReference type="InterPro" id="IPR015797">
    <property type="entry name" value="NUDIX_hydrolase-like_dom_sf"/>
</dbReference>
<dbReference type="Pfam" id="PF00293">
    <property type="entry name" value="NUDIX"/>
    <property type="match status" value="1"/>
</dbReference>
<comment type="cofactor">
    <cofactor evidence="1">
        <name>Mg(2+)</name>
        <dbReference type="ChEBI" id="CHEBI:18420"/>
    </cofactor>
</comment>
<dbReference type="Proteomes" id="UP001139502">
    <property type="component" value="Unassembled WGS sequence"/>
</dbReference>
<dbReference type="EMBL" id="JANAFB010000037">
    <property type="protein sequence ID" value="MCP3426788.1"/>
    <property type="molecule type" value="Genomic_DNA"/>
</dbReference>
<accession>A0A9X2KJ20</accession>
<protein>
    <submittedName>
        <fullName evidence="4">NUDIX domain-containing protein</fullName>
    </submittedName>
</protein>
<dbReference type="SUPFAM" id="SSF55811">
    <property type="entry name" value="Nudix"/>
    <property type="match status" value="1"/>
</dbReference>
<dbReference type="InterPro" id="IPR000086">
    <property type="entry name" value="NUDIX_hydrolase_dom"/>
</dbReference>
<dbReference type="CDD" id="cd18879">
    <property type="entry name" value="NUDIX_Hydrolase"/>
    <property type="match status" value="1"/>
</dbReference>
<dbReference type="AlphaFoldDB" id="A0A9X2KJ20"/>
<evidence type="ECO:0000256" key="2">
    <source>
        <dbReference type="ARBA" id="ARBA00022801"/>
    </source>
</evidence>
<keyword evidence="2" id="KW-0378">Hydrolase</keyword>
<dbReference type="RefSeq" id="WP_254167956.1">
    <property type="nucleotide sequence ID" value="NZ_JANAFB010000037.1"/>
</dbReference>
<keyword evidence="5" id="KW-1185">Reference proteome</keyword>
<feature type="domain" description="Nudix hydrolase" evidence="3">
    <location>
        <begin position="19"/>
        <end position="148"/>
    </location>
</feature>
<dbReference type="PANTHER" id="PTHR43046:SF16">
    <property type="entry name" value="ADP-RIBOSE PYROPHOSPHATASE YJHB-RELATED"/>
    <property type="match status" value="1"/>
</dbReference>
<organism evidence="4 5">
    <name type="scientific">Rothia santali</name>
    <dbReference type="NCBI Taxonomy" id="2949643"/>
    <lineage>
        <taxon>Bacteria</taxon>
        <taxon>Bacillati</taxon>
        <taxon>Actinomycetota</taxon>
        <taxon>Actinomycetes</taxon>
        <taxon>Micrococcales</taxon>
        <taxon>Micrococcaceae</taxon>
        <taxon>Rothia</taxon>
    </lineage>
</organism>
<comment type="caution">
    <text evidence="4">The sequence shown here is derived from an EMBL/GenBank/DDBJ whole genome shotgun (WGS) entry which is preliminary data.</text>
</comment>
<dbReference type="PROSITE" id="PS51462">
    <property type="entry name" value="NUDIX"/>
    <property type="match status" value="1"/>
</dbReference>
<sequence length="159" mass="17731">MPTPEFVLRIREKIGHDLLWMTGVTAVIFDDAGRILLCRRSDNGAWTPITGIVDPGEEPAVTAAREAEEEAGVVVEVEGLASVKSDPPQRFPNGDRVQFMDLTFRCRHVGGEARVNDDESTDVAWAHLEDLPEMNARMLRRIRDAVEFDGVTRFVRAGE</sequence>
<dbReference type="Gene3D" id="3.90.79.10">
    <property type="entry name" value="Nucleoside Triphosphate Pyrophosphohydrolase"/>
    <property type="match status" value="1"/>
</dbReference>
<name>A0A9X2KJ20_9MICC</name>
<evidence type="ECO:0000313" key="5">
    <source>
        <dbReference type="Proteomes" id="UP001139502"/>
    </source>
</evidence>
<dbReference type="InterPro" id="IPR020084">
    <property type="entry name" value="NUDIX_hydrolase_CS"/>
</dbReference>
<evidence type="ECO:0000313" key="4">
    <source>
        <dbReference type="EMBL" id="MCP3426788.1"/>
    </source>
</evidence>
<gene>
    <name evidence="4" type="ORF">NBM05_12435</name>
</gene>
<dbReference type="GO" id="GO:0016787">
    <property type="term" value="F:hydrolase activity"/>
    <property type="evidence" value="ECO:0007669"/>
    <property type="project" value="UniProtKB-KW"/>
</dbReference>
<proteinExistence type="predicted"/>
<reference evidence="4" key="1">
    <citation type="submission" date="2022-06" db="EMBL/GenBank/DDBJ databases">
        <title>Rothia sp. isolated from sandalwood seedling.</title>
        <authorList>
            <person name="Tuikhar N."/>
            <person name="Kirdat K."/>
            <person name="Thorat V."/>
            <person name="Swetha P."/>
            <person name="Padma S."/>
            <person name="Sundararaj R."/>
            <person name="Yadav A."/>
        </authorList>
    </citation>
    <scope>NUCLEOTIDE SEQUENCE</scope>
    <source>
        <strain evidence="4">AR01</strain>
    </source>
</reference>
<dbReference type="PANTHER" id="PTHR43046">
    <property type="entry name" value="GDP-MANNOSE MANNOSYL HYDROLASE"/>
    <property type="match status" value="1"/>
</dbReference>
<evidence type="ECO:0000259" key="3">
    <source>
        <dbReference type="PROSITE" id="PS51462"/>
    </source>
</evidence>